<gene>
    <name evidence="2" type="ORF">ACFPZN_43045</name>
</gene>
<sequence length="57" mass="6088">MAALADLLGIDRVLFGSDYPHPEGKADPITFVDDLASFTEEAKAKIMGGNLSRLIPV</sequence>
<proteinExistence type="predicted"/>
<feature type="domain" description="Amidohydrolase-related" evidence="1">
    <location>
        <begin position="2"/>
        <end position="50"/>
    </location>
</feature>
<dbReference type="RefSeq" id="WP_378288408.1">
    <property type="nucleotide sequence ID" value="NZ_JBHSON010000087.1"/>
</dbReference>
<name>A0ABW1ACA9_9ACTN</name>
<dbReference type="InterPro" id="IPR032466">
    <property type="entry name" value="Metal_Hydrolase"/>
</dbReference>
<dbReference type="InterPro" id="IPR006680">
    <property type="entry name" value="Amidohydro-rel"/>
</dbReference>
<evidence type="ECO:0000313" key="2">
    <source>
        <dbReference type="EMBL" id="MFC5752433.1"/>
    </source>
</evidence>
<reference evidence="3" key="1">
    <citation type="journal article" date="2019" name="Int. J. Syst. Evol. Microbiol.">
        <title>The Global Catalogue of Microorganisms (GCM) 10K type strain sequencing project: providing services to taxonomists for standard genome sequencing and annotation.</title>
        <authorList>
            <consortium name="The Broad Institute Genomics Platform"/>
            <consortium name="The Broad Institute Genome Sequencing Center for Infectious Disease"/>
            <person name="Wu L."/>
            <person name="Ma J."/>
        </authorList>
    </citation>
    <scope>NUCLEOTIDE SEQUENCE [LARGE SCALE GENOMIC DNA]</scope>
    <source>
        <strain evidence="3">KCTC 42087</strain>
    </source>
</reference>
<dbReference type="SUPFAM" id="SSF51556">
    <property type="entry name" value="Metallo-dependent hydrolases"/>
    <property type="match status" value="1"/>
</dbReference>
<evidence type="ECO:0000259" key="1">
    <source>
        <dbReference type="Pfam" id="PF04909"/>
    </source>
</evidence>
<dbReference type="Gene3D" id="3.20.20.140">
    <property type="entry name" value="Metal-dependent hydrolases"/>
    <property type="match status" value="1"/>
</dbReference>
<dbReference type="Pfam" id="PF04909">
    <property type="entry name" value="Amidohydro_2"/>
    <property type="match status" value="1"/>
</dbReference>
<dbReference type="Proteomes" id="UP001596074">
    <property type="component" value="Unassembled WGS sequence"/>
</dbReference>
<keyword evidence="3" id="KW-1185">Reference proteome</keyword>
<accession>A0ABW1ACA9</accession>
<comment type="caution">
    <text evidence="2">The sequence shown here is derived from an EMBL/GenBank/DDBJ whole genome shotgun (WGS) entry which is preliminary data.</text>
</comment>
<dbReference type="EMBL" id="JBHSON010000087">
    <property type="protein sequence ID" value="MFC5752433.1"/>
    <property type="molecule type" value="Genomic_DNA"/>
</dbReference>
<organism evidence="2 3">
    <name type="scientific">Actinomadura rugatobispora</name>
    <dbReference type="NCBI Taxonomy" id="1994"/>
    <lineage>
        <taxon>Bacteria</taxon>
        <taxon>Bacillati</taxon>
        <taxon>Actinomycetota</taxon>
        <taxon>Actinomycetes</taxon>
        <taxon>Streptosporangiales</taxon>
        <taxon>Thermomonosporaceae</taxon>
        <taxon>Actinomadura</taxon>
    </lineage>
</organism>
<evidence type="ECO:0000313" key="3">
    <source>
        <dbReference type="Proteomes" id="UP001596074"/>
    </source>
</evidence>
<protein>
    <submittedName>
        <fullName evidence="2">Amidohydrolase family protein</fullName>
    </submittedName>
</protein>